<evidence type="ECO:0000313" key="8">
    <source>
        <dbReference type="EMBL" id="TGO05179.1"/>
    </source>
</evidence>
<organism evidence="8 9">
    <name type="scientific">Serinibacter arcticus</name>
    <dbReference type="NCBI Taxonomy" id="1655435"/>
    <lineage>
        <taxon>Bacteria</taxon>
        <taxon>Bacillati</taxon>
        <taxon>Actinomycetota</taxon>
        <taxon>Actinomycetes</taxon>
        <taxon>Micrococcales</taxon>
        <taxon>Beutenbergiaceae</taxon>
        <taxon>Serinibacter</taxon>
    </lineage>
</organism>
<keyword evidence="4 6" id="KW-1133">Transmembrane helix</keyword>
<keyword evidence="5 6" id="KW-0472">Membrane</keyword>
<comment type="similarity">
    <text evidence="2">Belongs to the EamA transporter family.</text>
</comment>
<evidence type="ECO:0000256" key="6">
    <source>
        <dbReference type="SAM" id="Phobius"/>
    </source>
</evidence>
<dbReference type="InterPro" id="IPR000620">
    <property type="entry name" value="EamA_dom"/>
</dbReference>
<feature type="transmembrane region" description="Helical" evidence="6">
    <location>
        <begin position="195"/>
        <end position="214"/>
    </location>
</feature>
<gene>
    <name evidence="8" type="ORF">SERN_1183</name>
</gene>
<evidence type="ECO:0000256" key="3">
    <source>
        <dbReference type="ARBA" id="ARBA00022692"/>
    </source>
</evidence>
<evidence type="ECO:0000256" key="4">
    <source>
        <dbReference type="ARBA" id="ARBA00022989"/>
    </source>
</evidence>
<dbReference type="Proteomes" id="UP000297318">
    <property type="component" value="Unassembled WGS sequence"/>
</dbReference>
<dbReference type="Pfam" id="PF00892">
    <property type="entry name" value="EamA"/>
    <property type="match status" value="2"/>
</dbReference>
<dbReference type="PANTHER" id="PTHR32322:SF9">
    <property type="entry name" value="AMINO-ACID METABOLITE EFFLUX PUMP-RELATED"/>
    <property type="match status" value="1"/>
</dbReference>
<feature type="transmembrane region" description="Helical" evidence="6">
    <location>
        <begin position="163"/>
        <end position="183"/>
    </location>
</feature>
<comment type="caution">
    <text evidence="8">The sequence shown here is derived from an EMBL/GenBank/DDBJ whole genome shotgun (WGS) entry which is preliminary data.</text>
</comment>
<feature type="domain" description="EamA" evidence="7">
    <location>
        <begin position="165"/>
        <end position="303"/>
    </location>
</feature>
<feature type="transmembrane region" description="Helical" evidence="6">
    <location>
        <begin position="234"/>
        <end position="255"/>
    </location>
</feature>
<sequence length="328" mass="34140">MHRCYRIRRRHHRWCYAVTAWSSEHVTRRDMLLAALVATLWGVNFVVIDWGMDGVPPLLFVAIRFTVVALAVLVVPRPATSWRTVVGVGLFMSLGQFGLLYTSMAAGLHPGLAALLLQAQVVFTVLIAAGVLRERPTAAQALGVVVGSAGLAVVAVGRGGDAPLLAVVLCLLAALSWAVGNVVSRRATGVGGLSLTVWSALVVPIPALGLSLLVEGPDAVVAGLAAFGWRPALSTLYTAGLCTLVGYAIWNALLGRNRPASVVPWVLLAPVVAMVSAAVLLGQRPTAAETVGGAILVGGVLIAMARPRRSAVAPLALPTMPVTALSRE</sequence>
<dbReference type="SUPFAM" id="SSF103481">
    <property type="entry name" value="Multidrug resistance efflux transporter EmrE"/>
    <property type="match status" value="2"/>
</dbReference>
<dbReference type="GO" id="GO:0016020">
    <property type="term" value="C:membrane"/>
    <property type="evidence" value="ECO:0007669"/>
    <property type="project" value="UniProtKB-SubCell"/>
</dbReference>
<feature type="transmembrane region" description="Helical" evidence="6">
    <location>
        <begin position="82"/>
        <end position="101"/>
    </location>
</feature>
<feature type="transmembrane region" description="Helical" evidence="6">
    <location>
        <begin position="113"/>
        <end position="132"/>
    </location>
</feature>
<protein>
    <submittedName>
        <fullName evidence="8">Permease of the drug/metabolite transporter (DMT) superfamily</fullName>
    </submittedName>
</protein>
<keyword evidence="3 6" id="KW-0812">Transmembrane</keyword>
<reference evidence="8 9" key="1">
    <citation type="submission" date="2018-11" db="EMBL/GenBank/DDBJ databases">
        <title>Complete genome sequencing of the Actinobacteria Serinibacter sp. K3-2.</title>
        <authorList>
            <person name="Rakitin A.L."/>
            <person name="Beletsky A.V."/>
            <person name="Mardanov A.V."/>
            <person name="Ravin N.V."/>
            <person name="Gromova A.S."/>
            <person name="Filippova S.N."/>
            <person name="Gal'Chenko V.F."/>
        </authorList>
    </citation>
    <scope>NUCLEOTIDE SEQUENCE [LARGE SCALE GENOMIC DNA]</scope>
    <source>
        <strain evidence="8 9">K3-2</strain>
    </source>
</reference>
<comment type="subcellular location">
    <subcellularLocation>
        <location evidence="1">Membrane</location>
        <topology evidence="1">Multi-pass membrane protein</topology>
    </subcellularLocation>
</comment>
<feature type="transmembrane region" description="Helical" evidence="6">
    <location>
        <begin position="262"/>
        <end position="281"/>
    </location>
</feature>
<evidence type="ECO:0000313" key="9">
    <source>
        <dbReference type="Proteomes" id="UP000297318"/>
    </source>
</evidence>
<evidence type="ECO:0000256" key="1">
    <source>
        <dbReference type="ARBA" id="ARBA00004141"/>
    </source>
</evidence>
<feature type="transmembrane region" description="Helical" evidence="6">
    <location>
        <begin position="287"/>
        <end position="305"/>
    </location>
</feature>
<keyword evidence="9" id="KW-1185">Reference proteome</keyword>
<evidence type="ECO:0000256" key="2">
    <source>
        <dbReference type="ARBA" id="ARBA00007362"/>
    </source>
</evidence>
<dbReference type="InterPro" id="IPR037185">
    <property type="entry name" value="EmrE-like"/>
</dbReference>
<dbReference type="AlphaFoldDB" id="A0A4Z1E1R2"/>
<dbReference type="EMBL" id="RHPJ01000002">
    <property type="protein sequence ID" value="TGO05179.1"/>
    <property type="molecule type" value="Genomic_DNA"/>
</dbReference>
<evidence type="ECO:0000256" key="5">
    <source>
        <dbReference type="ARBA" id="ARBA00023136"/>
    </source>
</evidence>
<name>A0A4Z1E1R2_9MICO</name>
<feature type="domain" description="EamA" evidence="7">
    <location>
        <begin position="31"/>
        <end position="154"/>
    </location>
</feature>
<accession>A0A4Z1E1R2</accession>
<feature type="transmembrane region" description="Helical" evidence="6">
    <location>
        <begin position="31"/>
        <end position="52"/>
    </location>
</feature>
<evidence type="ECO:0000259" key="7">
    <source>
        <dbReference type="Pfam" id="PF00892"/>
    </source>
</evidence>
<proteinExistence type="inferred from homology"/>
<dbReference type="PANTHER" id="PTHR32322">
    <property type="entry name" value="INNER MEMBRANE TRANSPORTER"/>
    <property type="match status" value="1"/>
</dbReference>
<feature type="transmembrane region" description="Helical" evidence="6">
    <location>
        <begin position="139"/>
        <end position="157"/>
    </location>
</feature>
<feature type="transmembrane region" description="Helical" evidence="6">
    <location>
        <begin position="58"/>
        <end position="75"/>
    </location>
</feature>
<dbReference type="InterPro" id="IPR050638">
    <property type="entry name" value="AA-Vitamin_Transporters"/>
</dbReference>